<evidence type="ECO:0000256" key="5">
    <source>
        <dbReference type="ARBA" id="ARBA00023136"/>
    </source>
</evidence>
<evidence type="ECO:0000256" key="6">
    <source>
        <dbReference type="ARBA" id="ARBA00034482"/>
    </source>
</evidence>
<dbReference type="GO" id="GO:0072659">
    <property type="term" value="P:protein localization to plasma membrane"/>
    <property type="evidence" value="ECO:0007669"/>
    <property type="project" value="TreeGrafter"/>
</dbReference>
<name>A0AA84ZYJ8_9TREM</name>
<dbReference type="GO" id="GO:0046854">
    <property type="term" value="P:phosphatidylinositol phosphate biosynthetic process"/>
    <property type="evidence" value="ECO:0007669"/>
    <property type="project" value="TreeGrafter"/>
</dbReference>
<dbReference type="GO" id="GO:0005829">
    <property type="term" value="C:cytosol"/>
    <property type="evidence" value="ECO:0007669"/>
    <property type="project" value="UniProtKB-SubCell"/>
</dbReference>
<dbReference type="PANTHER" id="PTHR31220:SF1">
    <property type="entry name" value="GH21176P"/>
    <property type="match status" value="1"/>
</dbReference>
<accession>A0AA84ZYJ8</accession>
<feature type="compositionally biased region" description="Basic and acidic residues" evidence="7">
    <location>
        <begin position="496"/>
        <end position="505"/>
    </location>
</feature>
<keyword evidence="5" id="KW-0472">Membrane</keyword>
<evidence type="ECO:0000313" key="9">
    <source>
        <dbReference type="WBParaSite" id="SMRG1_55070.1"/>
    </source>
</evidence>
<reference evidence="9" key="1">
    <citation type="submission" date="2023-11" db="UniProtKB">
        <authorList>
            <consortium name="WormBaseParasite"/>
        </authorList>
    </citation>
    <scope>IDENTIFICATION</scope>
</reference>
<dbReference type="InterPro" id="IPR018619">
    <property type="entry name" value="Hyccin"/>
</dbReference>
<evidence type="ECO:0000256" key="2">
    <source>
        <dbReference type="ARBA" id="ARBA00004514"/>
    </source>
</evidence>
<organism evidence="8 9">
    <name type="scientific">Schistosoma margrebowiei</name>
    <dbReference type="NCBI Taxonomy" id="48269"/>
    <lineage>
        <taxon>Eukaryota</taxon>
        <taxon>Metazoa</taxon>
        <taxon>Spiralia</taxon>
        <taxon>Lophotrochozoa</taxon>
        <taxon>Platyhelminthes</taxon>
        <taxon>Trematoda</taxon>
        <taxon>Digenea</taxon>
        <taxon>Strigeidida</taxon>
        <taxon>Schistosomatoidea</taxon>
        <taxon>Schistosomatidae</taxon>
        <taxon>Schistosoma</taxon>
    </lineage>
</organism>
<keyword evidence="3" id="KW-1003">Cell membrane</keyword>
<protein>
    <submittedName>
        <fullName evidence="9">Hyccin</fullName>
    </submittedName>
</protein>
<feature type="region of interest" description="Disordered" evidence="7">
    <location>
        <begin position="449"/>
        <end position="527"/>
    </location>
</feature>
<evidence type="ECO:0000256" key="3">
    <source>
        <dbReference type="ARBA" id="ARBA00022475"/>
    </source>
</evidence>
<sequence>MKMLTCHQHDLRQFVNYFLRYWILNFAKAERLTIYVSDSDSDLCARLIHKMPSKISKWLSSYKPSSREAMDEFITWMYSSNKLVDDIEETFEKLVSSSTISDVCQRLFVFYKSGLPALQNFVVLLLPSLLHSYLCHSYEDNSSSQTRKIVSNISDSSQSSFLISLSLLESCLLSICNYYLVKADPLKGKFESFISDINNFRLPSLTTPSVFHNPVSIKETIERNDANVKTESENLNPLRVSAIICLVQNYIEILSTLDLQNPIISVLIFHSLSRFSKFSDRVVSISKRPRIPTSSSLLMILLDCSDLILFKLDCFDKYSGSNNRLIDSIRSSILDSIIEISNRATHHCFSSCLLVCQSLLHYRSIYYDYCDRKPRMEDGYIRDIENTPTSRNGLTNSTHIPPVISINSVEDKTPRTEYTSRPKLSSTNAEVFTSASFKPEIVSEDITPVSENSLSSRPDKMTGPEENVNNGASASNNINKKHSSEVHERKHNKLKIGVDFRIKSNDHRKHTLEKLSAHHVKSNNTEK</sequence>
<feature type="compositionally biased region" description="Basic residues" evidence="7">
    <location>
        <begin position="506"/>
        <end position="521"/>
    </location>
</feature>
<proteinExistence type="inferred from homology"/>
<evidence type="ECO:0000313" key="8">
    <source>
        <dbReference type="Proteomes" id="UP000050790"/>
    </source>
</evidence>
<evidence type="ECO:0000256" key="4">
    <source>
        <dbReference type="ARBA" id="ARBA00022490"/>
    </source>
</evidence>
<dbReference type="Proteomes" id="UP000050790">
    <property type="component" value="Unassembled WGS sequence"/>
</dbReference>
<dbReference type="AlphaFoldDB" id="A0AA84ZYJ8"/>
<dbReference type="PANTHER" id="PTHR31220">
    <property type="entry name" value="HYCCIN RELATED"/>
    <property type="match status" value="1"/>
</dbReference>
<evidence type="ECO:0000256" key="1">
    <source>
        <dbReference type="ARBA" id="ARBA00004236"/>
    </source>
</evidence>
<dbReference type="WBParaSite" id="SMRG1_55070.1">
    <property type="protein sequence ID" value="SMRG1_55070.1"/>
    <property type="gene ID" value="SMRG1_55070"/>
</dbReference>
<evidence type="ECO:0000256" key="7">
    <source>
        <dbReference type="SAM" id="MobiDB-lite"/>
    </source>
</evidence>
<dbReference type="Pfam" id="PF09790">
    <property type="entry name" value="Hyccin"/>
    <property type="match status" value="1"/>
</dbReference>
<feature type="compositionally biased region" description="Polar residues" evidence="7">
    <location>
        <begin position="467"/>
        <end position="478"/>
    </location>
</feature>
<dbReference type="GO" id="GO:0005886">
    <property type="term" value="C:plasma membrane"/>
    <property type="evidence" value="ECO:0007669"/>
    <property type="project" value="UniProtKB-SubCell"/>
</dbReference>
<comment type="similarity">
    <text evidence="6">Belongs to the Hyccin family.</text>
</comment>
<keyword evidence="4" id="KW-0963">Cytoplasm</keyword>
<comment type="subcellular location">
    <subcellularLocation>
        <location evidence="1">Cell membrane</location>
    </subcellularLocation>
    <subcellularLocation>
        <location evidence="2">Cytoplasm</location>
        <location evidence="2">Cytosol</location>
    </subcellularLocation>
</comment>